<dbReference type="AlphaFoldDB" id="A0A844GAS6"/>
<dbReference type="GO" id="GO:0003700">
    <property type="term" value="F:DNA-binding transcription factor activity"/>
    <property type="evidence" value="ECO:0007669"/>
    <property type="project" value="InterPro"/>
</dbReference>
<dbReference type="PRINTS" id="PR00032">
    <property type="entry name" value="HTHARAC"/>
</dbReference>
<organism evidence="5 6">
    <name type="scientific">Victivallis lenta</name>
    <dbReference type="NCBI Taxonomy" id="2606640"/>
    <lineage>
        <taxon>Bacteria</taxon>
        <taxon>Pseudomonadati</taxon>
        <taxon>Lentisphaerota</taxon>
        <taxon>Lentisphaeria</taxon>
        <taxon>Victivallales</taxon>
        <taxon>Victivallaceae</taxon>
        <taxon>Victivallis</taxon>
    </lineage>
</organism>
<dbReference type="SUPFAM" id="SSF46689">
    <property type="entry name" value="Homeodomain-like"/>
    <property type="match status" value="1"/>
</dbReference>
<dbReference type="SMART" id="SM00342">
    <property type="entry name" value="HTH_ARAC"/>
    <property type="match status" value="1"/>
</dbReference>
<dbReference type="Pfam" id="PF12833">
    <property type="entry name" value="HTH_18"/>
    <property type="match status" value="1"/>
</dbReference>
<reference evidence="5 6" key="1">
    <citation type="submission" date="2019-08" db="EMBL/GenBank/DDBJ databases">
        <title>In-depth cultivation of the pig gut microbiome towards novel bacterial diversity and tailored functional studies.</title>
        <authorList>
            <person name="Wylensek D."/>
            <person name="Hitch T.C.A."/>
            <person name="Clavel T."/>
        </authorList>
    </citation>
    <scope>NUCLEOTIDE SEQUENCE [LARGE SCALE GENOMIC DNA]</scope>
    <source>
        <strain evidence="5 6">BBE-744-WT-12</strain>
    </source>
</reference>
<dbReference type="InterPro" id="IPR020449">
    <property type="entry name" value="Tscrpt_reg_AraC-type_HTH"/>
</dbReference>
<dbReference type="InterPro" id="IPR009057">
    <property type="entry name" value="Homeodomain-like_sf"/>
</dbReference>
<proteinExistence type="predicted"/>
<evidence type="ECO:0000256" key="2">
    <source>
        <dbReference type="ARBA" id="ARBA00023125"/>
    </source>
</evidence>
<evidence type="ECO:0000313" key="6">
    <source>
        <dbReference type="Proteomes" id="UP000435649"/>
    </source>
</evidence>
<dbReference type="InterPro" id="IPR050204">
    <property type="entry name" value="AraC_XylS_family_regulators"/>
</dbReference>
<keyword evidence="3" id="KW-0804">Transcription</keyword>
<gene>
    <name evidence="5" type="ORF">FYJ85_20840</name>
</gene>
<keyword evidence="1" id="KW-0805">Transcription regulation</keyword>
<comment type="caution">
    <text evidence="5">The sequence shown here is derived from an EMBL/GenBank/DDBJ whole genome shotgun (WGS) entry which is preliminary data.</text>
</comment>
<evidence type="ECO:0000313" key="5">
    <source>
        <dbReference type="EMBL" id="MST99478.1"/>
    </source>
</evidence>
<dbReference type="Gene3D" id="1.10.10.60">
    <property type="entry name" value="Homeodomain-like"/>
    <property type="match status" value="1"/>
</dbReference>
<sequence length="285" mass="33407">MLPELIWEWINTGKTYIFMGLVRHDELTRLFRDLEWNFSEFGEAGFTWHGRNSYGFNRLFLIREGEGSLMNHSAGESLRLEPGFACFMPPQLDLEFDFPAGFRFFSFHFRVEVMPGVDLFSGKTDCVRFDPGEETMREVAGIAALQPGWSSFFALHRFICGILLRLAPQITLDWEWRNRLKARYGTLLEYMRVRANAGTTVEELAEVAGRSYDRLSREFRRDFGRTLKEFLAAELCRRAESRLRRGDLSIKEIAAELGFGSEFYFSRFFRRHTGMAPRDYRQSRF</sequence>
<evidence type="ECO:0000256" key="1">
    <source>
        <dbReference type="ARBA" id="ARBA00023015"/>
    </source>
</evidence>
<keyword evidence="2" id="KW-0238">DNA-binding</keyword>
<evidence type="ECO:0000256" key="3">
    <source>
        <dbReference type="ARBA" id="ARBA00023163"/>
    </source>
</evidence>
<feature type="domain" description="HTH araC/xylS-type" evidence="4">
    <location>
        <begin position="185"/>
        <end position="283"/>
    </location>
</feature>
<dbReference type="PANTHER" id="PTHR46796:SF13">
    <property type="entry name" value="HTH-TYPE TRANSCRIPTIONAL ACTIVATOR RHAS"/>
    <property type="match status" value="1"/>
</dbReference>
<evidence type="ECO:0000259" key="4">
    <source>
        <dbReference type="PROSITE" id="PS01124"/>
    </source>
</evidence>
<dbReference type="GO" id="GO:0043565">
    <property type="term" value="F:sequence-specific DNA binding"/>
    <property type="evidence" value="ECO:0007669"/>
    <property type="project" value="InterPro"/>
</dbReference>
<dbReference type="PROSITE" id="PS01124">
    <property type="entry name" value="HTH_ARAC_FAMILY_2"/>
    <property type="match status" value="1"/>
</dbReference>
<dbReference type="PANTHER" id="PTHR46796">
    <property type="entry name" value="HTH-TYPE TRANSCRIPTIONAL ACTIVATOR RHAS-RELATED"/>
    <property type="match status" value="1"/>
</dbReference>
<accession>A0A844GAS6</accession>
<protein>
    <submittedName>
        <fullName evidence="5">Helix-turn-helix transcriptional regulator</fullName>
    </submittedName>
</protein>
<dbReference type="EMBL" id="VUNS01000038">
    <property type="protein sequence ID" value="MST99478.1"/>
    <property type="molecule type" value="Genomic_DNA"/>
</dbReference>
<name>A0A844GAS6_9BACT</name>
<dbReference type="Proteomes" id="UP000435649">
    <property type="component" value="Unassembled WGS sequence"/>
</dbReference>
<keyword evidence="6" id="KW-1185">Reference proteome</keyword>
<dbReference type="InterPro" id="IPR018060">
    <property type="entry name" value="HTH_AraC"/>
</dbReference>